<proteinExistence type="predicted"/>
<dbReference type="EMBL" id="JASCZI010030385">
    <property type="protein sequence ID" value="MED6122068.1"/>
    <property type="molecule type" value="Genomic_DNA"/>
</dbReference>
<keyword evidence="2" id="KW-1185">Reference proteome</keyword>
<organism evidence="1 2">
    <name type="scientific">Stylosanthes scabra</name>
    <dbReference type="NCBI Taxonomy" id="79078"/>
    <lineage>
        <taxon>Eukaryota</taxon>
        <taxon>Viridiplantae</taxon>
        <taxon>Streptophyta</taxon>
        <taxon>Embryophyta</taxon>
        <taxon>Tracheophyta</taxon>
        <taxon>Spermatophyta</taxon>
        <taxon>Magnoliopsida</taxon>
        <taxon>eudicotyledons</taxon>
        <taxon>Gunneridae</taxon>
        <taxon>Pentapetalae</taxon>
        <taxon>rosids</taxon>
        <taxon>fabids</taxon>
        <taxon>Fabales</taxon>
        <taxon>Fabaceae</taxon>
        <taxon>Papilionoideae</taxon>
        <taxon>50 kb inversion clade</taxon>
        <taxon>dalbergioids sensu lato</taxon>
        <taxon>Dalbergieae</taxon>
        <taxon>Pterocarpus clade</taxon>
        <taxon>Stylosanthes</taxon>
    </lineage>
</organism>
<protein>
    <submittedName>
        <fullName evidence="1">Uncharacterized protein</fullName>
    </submittedName>
</protein>
<evidence type="ECO:0000313" key="2">
    <source>
        <dbReference type="Proteomes" id="UP001341840"/>
    </source>
</evidence>
<accession>A0ABU6RDH4</accession>
<dbReference type="Proteomes" id="UP001341840">
    <property type="component" value="Unassembled WGS sequence"/>
</dbReference>
<gene>
    <name evidence="1" type="ORF">PIB30_036300</name>
</gene>
<sequence>MSLSSMKRLEASVIIVAILATKLGTVAHKLRTPLKVRFLMKDGVIGSAYSKETCPVNLIKSLAGLLVKSQQESPDCDEEVVSSKNKSLNTGFLLENHTALPSSNSEPRAILADKALPHSHFVFSSSEALLSNLQRSPT</sequence>
<comment type="caution">
    <text evidence="1">The sequence shown here is derived from an EMBL/GenBank/DDBJ whole genome shotgun (WGS) entry which is preliminary data.</text>
</comment>
<reference evidence="1 2" key="1">
    <citation type="journal article" date="2023" name="Plants (Basel)">
        <title>Bridging the Gap: Combining Genomics and Transcriptomics Approaches to Understand Stylosanthes scabra, an Orphan Legume from the Brazilian Caatinga.</title>
        <authorList>
            <person name="Ferreira-Neto J.R.C."/>
            <person name="da Silva M.D."/>
            <person name="Binneck E."/>
            <person name="de Melo N.F."/>
            <person name="da Silva R.H."/>
            <person name="de Melo A.L.T.M."/>
            <person name="Pandolfi V."/>
            <person name="Bustamante F.O."/>
            <person name="Brasileiro-Vidal A.C."/>
            <person name="Benko-Iseppon A.M."/>
        </authorList>
    </citation>
    <scope>NUCLEOTIDE SEQUENCE [LARGE SCALE GENOMIC DNA]</scope>
    <source>
        <tissue evidence="1">Leaves</tissue>
    </source>
</reference>
<name>A0ABU6RDH4_9FABA</name>
<evidence type="ECO:0000313" key="1">
    <source>
        <dbReference type="EMBL" id="MED6122068.1"/>
    </source>
</evidence>